<dbReference type="PANTHER" id="PTHR43612:SF3">
    <property type="entry name" value="TRIFUNCTIONAL ENZYME SUBUNIT ALPHA, MITOCHONDRIAL"/>
    <property type="match status" value="1"/>
</dbReference>
<dbReference type="FunFam" id="3.40.50.720:FF:000009">
    <property type="entry name" value="Fatty oxidation complex, alpha subunit"/>
    <property type="match status" value="1"/>
</dbReference>
<accession>A0A8J7K4Q9</accession>
<dbReference type="Gene3D" id="3.40.50.720">
    <property type="entry name" value="NAD(P)-binding Rossmann-like Domain"/>
    <property type="match status" value="1"/>
</dbReference>
<keyword evidence="3" id="KW-0276">Fatty acid metabolism</keyword>
<gene>
    <name evidence="13" type="ORF">IM532_10865</name>
</gene>
<dbReference type="Gene3D" id="1.10.1040.50">
    <property type="match status" value="1"/>
</dbReference>
<reference evidence="13" key="1">
    <citation type="submission" date="2020-10" db="EMBL/GenBank/DDBJ databases">
        <authorList>
            <person name="Lu T."/>
            <person name="Wang Q."/>
            <person name="Han X."/>
        </authorList>
    </citation>
    <scope>NUCLEOTIDE SEQUENCE</scope>
    <source>
        <strain evidence="13">WQ 117</strain>
    </source>
</reference>
<dbReference type="SUPFAM" id="SSF51735">
    <property type="entry name" value="NAD(P)-binding Rossmann-fold domains"/>
    <property type="match status" value="1"/>
</dbReference>
<dbReference type="Proteomes" id="UP000608754">
    <property type="component" value="Unassembled WGS sequence"/>
</dbReference>
<keyword evidence="8" id="KW-0456">Lyase</keyword>
<evidence type="ECO:0000256" key="9">
    <source>
        <dbReference type="ARBA" id="ARBA00023268"/>
    </source>
</evidence>
<dbReference type="InterPro" id="IPR006176">
    <property type="entry name" value="3-OHacyl-CoA_DH_NAD-bd"/>
</dbReference>
<dbReference type="EMBL" id="JADGIK010000007">
    <property type="protein sequence ID" value="MBF0597934.1"/>
    <property type="molecule type" value="Genomic_DNA"/>
</dbReference>
<organism evidence="13 14">
    <name type="scientific">Faecalibacter rhinopitheci</name>
    <dbReference type="NCBI Taxonomy" id="2779678"/>
    <lineage>
        <taxon>Bacteria</taxon>
        <taxon>Pseudomonadati</taxon>
        <taxon>Bacteroidota</taxon>
        <taxon>Flavobacteriia</taxon>
        <taxon>Flavobacteriales</taxon>
        <taxon>Weeksellaceae</taxon>
        <taxon>Faecalibacter</taxon>
    </lineage>
</organism>
<comment type="catalytic activity">
    <reaction evidence="10">
        <text>a (3S)-3-hydroxyacyl-CoA + NAD(+) = a 3-oxoacyl-CoA + NADH + H(+)</text>
        <dbReference type="Rhea" id="RHEA:22432"/>
        <dbReference type="ChEBI" id="CHEBI:15378"/>
        <dbReference type="ChEBI" id="CHEBI:57318"/>
        <dbReference type="ChEBI" id="CHEBI:57540"/>
        <dbReference type="ChEBI" id="CHEBI:57945"/>
        <dbReference type="ChEBI" id="CHEBI:90726"/>
        <dbReference type="EC" id="1.1.1.35"/>
    </reaction>
</comment>
<name>A0A8J7K4Q9_9FLAO</name>
<dbReference type="Pfam" id="PF00378">
    <property type="entry name" value="ECH_1"/>
    <property type="match status" value="1"/>
</dbReference>
<dbReference type="GO" id="GO:0070403">
    <property type="term" value="F:NAD+ binding"/>
    <property type="evidence" value="ECO:0007669"/>
    <property type="project" value="InterPro"/>
</dbReference>
<evidence type="ECO:0000256" key="10">
    <source>
        <dbReference type="ARBA" id="ARBA00049556"/>
    </source>
</evidence>
<evidence type="ECO:0000313" key="13">
    <source>
        <dbReference type="EMBL" id="MBF0597934.1"/>
    </source>
</evidence>
<dbReference type="UniPathway" id="UPA00659"/>
<keyword evidence="7" id="KW-0443">Lipid metabolism</keyword>
<dbReference type="InterPro" id="IPR006108">
    <property type="entry name" value="3HC_DH_C"/>
</dbReference>
<evidence type="ECO:0000256" key="1">
    <source>
        <dbReference type="ARBA" id="ARBA00005005"/>
    </source>
</evidence>
<dbReference type="SUPFAM" id="SSF52096">
    <property type="entry name" value="ClpP/crotonase"/>
    <property type="match status" value="1"/>
</dbReference>
<dbReference type="InterPro" id="IPR029045">
    <property type="entry name" value="ClpP/crotonase-like_dom_sf"/>
</dbReference>
<keyword evidence="4" id="KW-0442">Lipid degradation</keyword>
<dbReference type="GO" id="GO:0016509">
    <property type="term" value="F:long-chain (3S)-3-hydroxyacyl-CoA dehydrogenase (NAD+) activity"/>
    <property type="evidence" value="ECO:0007669"/>
    <property type="project" value="TreeGrafter"/>
</dbReference>
<dbReference type="RefSeq" id="WP_194183481.1">
    <property type="nucleotide sequence ID" value="NZ_JADGIK010000007.1"/>
</dbReference>
<evidence type="ECO:0000256" key="7">
    <source>
        <dbReference type="ARBA" id="ARBA00023098"/>
    </source>
</evidence>
<comment type="pathway">
    <text evidence="1">Lipid metabolism; fatty acid beta-oxidation.</text>
</comment>
<dbReference type="GO" id="GO:0004300">
    <property type="term" value="F:enoyl-CoA hydratase activity"/>
    <property type="evidence" value="ECO:0007669"/>
    <property type="project" value="TreeGrafter"/>
</dbReference>
<keyword evidence="5" id="KW-0560">Oxidoreductase</keyword>
<evidence type="ECO:0000256" key="5">
    <source>
        <dbReference type="ARBA" id="ARBA00023002"/>
    </source>
</evidence>
<evidence type="ECO:0000259" key="11">
    <source>
        <dbReference type="Pfam" id="PF00725"/>
    </source>
</evidence>
<dbReference type="InterPro" id="IPR036291">
    <property type="entry name" value="NAD(P)-bd_dom_sf"/>
</dbReference>
<evidence type="ECO:0000256" key="4">
    <source>
        <dbReference type="ARBA" id="ARBA00022963"/>
    </source>
</evidence>
<dbReference type="Gene3D" id="3.90.226.10">
    <property type="entry name" value="2-enoyl-CoA Hydratase, Chain A, domain 1"/>
    <property type="match status" value="1"/>
</dbReference>
<dbReference type="InterPro" id="IPR008927">
    <property type="entry name" value="6-PGluconate_DH-like_C_sf"/>
</dbReference>
<proteinExistence type="inferred from homology"/>
<evidence type="ECO:0000256" key="3">
    <source>
        <dbReference type="ARBA" id="ARBA00022832"/>
    </source>
</evidence>
<evidence type="ECO:0000256" key="8">
    <source>
        <dbReference type="ARBA" id="ARBA00023239"/>
    </source>
</evidence>
<sequence length="715" mass="78769">MTTNQYFTLETDENGIVIITMDMKDYPFNMFVSDFLKLYFETLQAELAKPEVKGSILRSARPEFMAGADINLLLNKPGDAEAFLKDLLSFHEQSLKLEEFKKPMVVLINGNCLGGGYELSLMNNRRIALAGSYQIGLPEAKLGLFPGGGGTIKLSRLFGLEKTAKIVLQGQTFRPADALKEGLIDEIVETPEELLEKGKEFILANPQVEQPWSNPKHKIPGGGLKTPTGYMTMVGSIGNLRKNSHGNYPGLNYALQALHDSIDLPMNRALEIEARYFTKALYSDVTTNIIRTGFFGINDAKKGKSKPKGFEKKATQKLGILGAGMMGAGIAYVSAKAGMDVVLKDVSVENAEKGKAYSENLLKGAIAKGRSTQEKADALLHKILPTANVDDLKDCDLIIEAVFEDPQLKAIVTKESEPMIKSDGFFASNTSTLPISRLAEASVNPEKFIGIHFFSPVDKMPLVEIIVGKQTSDETLAHAIDYVTQIGKVPIVVNDSHGFFTSRVFGFYNFEAAAMVLEGINPQTIENVAKQAGMAIGPLAVMDEVSIELILRVIAQKESLNDNEKQLKDFFQKMADSGRLGKKVGKGFYDYPEGGKKVLWKNEFVEVKEEQMVSNEDIAKRLMHAMALDSYRCLEEGVLNTTLDGDIGSMLGLGFASQTGGVFSYIDMVGIQQFIADCDRFLPNGKQWEVPQSLRDLAVQDFKFYTGNTQNWIKK</sequence>
<dbReference type="InterPro" id="IPR001753">
    <property type="entry name" value="Enoyl-CoA_hydra/iso"/>
</dbReference>
<evidence type="ECO:0000256" key="6">
    <source>
        <dbReference type="ARBA" id="ARBA00023027"/>
    </source>
</evidence>
<evidence type="ECO:0000313" key="14">
    <source>
        <dbReference type="Proteomes" id="UP000608754"/>
    </source>
</evidence>
<dbReference type="AlphaFoldDB" id="A0A8J7K4Q9"/>
<dbReference type="GO" id="GO:0006635">
    <property type="term" value="P:fatty acid beta-oxidation"/>
    <property type="evidence" value="ECO:0007669"/>
    <property type="project" value="UniProtKB-UniPathway"/>
</dbReference>
<feature type="domain" description="3-hydroxyacyl-CoA dehydrogenase C-terminal" evidence="11">
    <location>
        <begin position="498"/>
        <end position="591"/>
    </location>
</feature>
<evidence type="ECO:0000256" key="2">
    <source>
        <dbReference type="ARBA" id="ARBA00007005"/>
    </source>
</evidence>
<protein>
    <submittedName>
        <fullName evidence="13">Enoyl-CoA hydratase/isomerase family protein</fullName>
    </submittedName>
</protein>
<keyword evidence="14" id="KW-1185">Reference proteome</keyword>
<dbReference type="SUPFAM" id="SSF48179">
    <property type="entry name" value="6-phosphogluconate dehydrogenase C-terminal domain-like"/>
    <property type="match status" value="2"/>
</dbReference>
<dbReference type="Pfam" id="PF00725">
    <property type="entry name" value="3HCDH"/>
    <property type="match status" value="1"/>
</dbReference>
<comment type="similarity">
    <text evidence="2">In the central section; belongs to the 3-hydroxyacyl-CoA dehydrogenase family.</text>
</comment>
<keyword evidence="6" id="KW-0520">NAD</keyword>
<evidence type="ECO:0000259" key="12">
    <source>
        <dbReference type="Pfam" id="PF02737"/>
    </source>
</evidence>
<keyword evidence="9" id="KW-0511">Multifunctional enzyme</keyword>
<dbReference type="InterPro" id="IPR050136">
    <property type="entry name" value="FA_oxidation_alpha_subunit"/>
</dbReference>
<dbReference type="Pfam" id="PF02737">
    <property type="entry name" value="3HCDH_N"/>
    <property type="match status" value="1"/>
</dbReference>
<comment type="caution">
    <text evidence="13">The sequence shown here is derived from an EMBL/GenBank/DDBJ whole genome shotgun (WGS) entry which is preliminary data.</text>
</comment>
<feature type="domain" description="3-hydroxyacyl-CoA dehydrogenase NAD binding" evidence="12">
    <location>
        <begin position="317"/>
        <end position="495"/>
    </location>
</feature>
<dbReference type="CDD" id="cd06558">
    <property type="entry name" value="crotonase-like"/>
    <property type="match status" value="1"/>
</dbReference>
<dbReference type="PANTHER" id="PTHR43612">
    <property type="entry name" value="TRIFUNCTIONAL ENZYME SUBUNIT ALPHA"/>
    <property type="match status" value="1"/>
</dbReference>